<dbReference type="GO" id="GO:0043716">
    <property type="term" value="F:2-hydroxy-3-keto-5-methylthiopentenyl-1-phosphate phosphatase activity"/>
    <property type="evidence" value="ECO:0007669"/>
    <property type="project" value="UniProtKB-UniRule"/>
</dbReference>
<accession>A0A4S1WS66</accession>
<dbReference type="Pfam" id="PF00702">
    <property type="entry name" value="Hydrolase"/>
    <property type="match status" value="1"/>
</dbReference>
<evidence type="ECO:0000256" key="4">
    <source>
        <dbReference type="HAMAP-Rule" id="MF_01681"/>
    </source>
</evidence>
<dbReference type="GO" id="GO:0043715">
    <property type="term" value="F:2,3-diketo-5-methylthiopentyl-1-phosphate enolase activity"/>
    <property type="evidence" value="ECO:0007669"/>
    <property type="project" value="UniProtKB-UniRule"/>
</dbReference>
<dbReference type="RefSeq" id="WP_135982844.1">
    <property type="nucleotide sequence ID" value="NZ_JAASQM010000001.1"/>
</dbReference>
<dbReference type="EC" id="3.1.3.77" evidence="4"/>
<keyword evidence="1 4" id="KW-0028">Amino-acid biosynthesis</keyword>
<dbReference type="InterPro" id="IPR036412">
    <property type="entry name" value="HAD-like_sf"/>
</dbReference>
<dbReference type="Gene3D" id="3.40.50.1000">
    <property type="entry name" value="HAD superfamily/HAD-like"/>
    <property type="match status" value="1"/>
</dbReference>
<comment type="pathway">
    <text evidence="4">Amino-acid biosynthesis; L-methionine biosynthesis via salvage pathway; L-methionine from S-methyl-5-thio-alpha-D-ribose 1-phosphate: step 3/6.</text>
</comment>
<dbReference type="SFLD" id="SFLDS00003">
    <property type="entry name" value="Haloacid_Dehalogenase"/>
    <property type="match status" value="1"/>
</dbReference>
<dbReference type="InterPro" id="IPR023214">
    <property type="entry name" value="HAD_sf"/>
</dbReference>
<dbReference type="GO" id="GO:0000287">
    <property type="term" value="F:magnesium ion binding"/>
    <property type="evidence" value="ECO:0007669"/>
    <property type="project" value="UniProtKB-UniRule"/>
</dbReference>
<dbReference type="HAMAP" id="MF_01681">
    <property type="entry name" value="Salvage_MtnC"/>
    <property type="match status" value="1"/>
</dbReference>
<dbReference type="SFLD" id="SFLDG01133">
    <property type="entry name" value="C1.5.4:_Enolase-phosphatase_Li"/>
    <property type="match status" value="1"/>
</dbReference>
<evidence type="ECO:0000256" key="1">
    <source>
        <dbReference type="ARBA" id="ARBA00022605"/>
    </source>
</evidence>
<reference evidence="5 6" key="1">
    <citation type="submission" date="2019-04" db="EMBL/GenBank/DDBJ databases">
        <title>Sphingomonas psychrotolerans sp. nov., isolated from soil in the Tianshan Mountains, Xinjiang, China.</title>
        <authorList>
            <person name="Luo Y."/>
            <person name="Sheng H."/>
        </authorList>
    </citation>
    <scope>NUCLEOTIDE SEQUENCE [LARGE SCALE GENOMIC DNA]</scope>
    <source>
        <strain evidence="5 6">KIS18-15</strain>
    </source>
</reference>
<dbReference type="NCBIfam" id="TIGR01691">
    <property type="entry name" value="enolase-ppase"/>
    <property type="match status" value="1"/>
</dbReference>
<keyword evidence="2 4" id="KW-0378">Hydrolase</keyword>
<dbReference type="UniPathway" id="UPA00904">
    <property type="reaction ID" value="UER00876"/>
</dbReference>
<dbReference type="Gene3D" id="1.10.720.60">
    <property type="match status" value="1"/>
</dbReference>
<dbReference type="Proteomes" id="UP000309848">
    <property type="component" value="Unassembled WGS sequence"/>
</dbReference>
<dbReference type="CDD" id="cd01629">
    <property type="entry name" value="HAD_EP"/>
    <property type="match status" value="1"/>
</dbReference>
<keyword evidence="3 4" id="KW-0486">Methionine biosynthesis</keyword>
<evidence type="ECO:0000313" key="5">
    <source>
        <dbReference type="EMBL" id="TGX46231.1"/>
    </source>
</evidence>
<keyword evidence="4" id="KW-0460">Magnesium</keyword>
<keyword evidence="4" id="KW-0479">Metal-binding</keyword>
<comment type="catalytic activity">
    <reaction evidence="4">
        <text>5-methylsulfanyl-2,3-dioxopentyl phosphate + H2O = 1,2-dihydroxy-5-(methylsulfanyl)pent-1-en-3-one + phosphate</text>
        <dbReference type="Rhea" id="RHEA:21700"/>
        <dbReference type="ChEBI" id="CHEBI:15377"/>
        <dbReference type="ChEBI" id="CHEBI:43474"/>
        <dbReference type="ChEBI" id="CHEBI:49252"/>
        <dbReference type="ChEBI" id="CHEBI:58828"/>
        <dbReference type="EC" id="3.1.3.77"/>
    </reaction>
</comment>
<dbReference type="GO" id="GO:0043874">
    <property type="term" value="F:acireductone synthase activity"/>
    <property type="evidence" value="ECO:0007669"/>
    <property type="project" value="UniProtKB-EC"/>
</dbReference>
<dbReference type="PANTHER" id="PTHR20371">
    <property type="entry name" value="ENOLASE-PHOSPHATASE E1"/>
    <property type="match status" value="1"/>
</dbReference>
<name>A0A4S1WS66_9SPHN</name>
<dbReference type="SFLD" id="SFLDF00044">
    <property type="entry name" value="enolase-phosphatase"/>
    <property type="match status" value="1"/>
</dbReference>
<evidence type="ECO:0000313" key="6">
    <source>
        <dbReference type="Proteomes" id="UP000309848"/>
    </source>
</evidence>
<comment type="subunit">
    <text evidence="4">Monomer.</text>
</comment>
<sequence length="209" mass="21780">MDVPQAILLDIEGTTSSIAFVADVLFPYARAHLRDFVAAHGEAVAPILAEVPGDDPVATLLEWIDADRKATPLKTLQGMIWAQGYAEGVLEGHVYPDTPVALRRWRGAGIPVHIYSSGSIAAQKQLFGNSIAGDLRPLIAGYFDTTSGPKRESASYTAIAAALGLPPSALLFVSDVQAEVDAAHAAGLGAVLIARDGGGDVQSLDAVLP</sequence>
<dbReference type="GO" id="GO:0019509">
    <property type="term" value="P:L-methionine salvage from methylthioadenosine"/>
    <property type="evidence" value="ECO:0007669"/>
    <property type="project" value="UniProtKB-UniRule"/>
</dbReference>
<keyword evidence="6" id="KW-1185">Reference proteome</keyword>
<gene>
    <name evidence="4 5" type="primary">mtnC</name>
    <name evidence="5" type="ORF">E5A74_03485</name>
</gene>
<evidence type="ECO:0000256" key="3">
    <source>
        <dbReference type="ARBA" id="ARBA00023167"/>
    </source>
</evidence>
<dbReference type="InterPro" id="IPR006439">
    <property type="entry name" value="HAD-SF_hydro_IA"/>
</dbReference>
<evidence type="ECO:0000256" key="2">
    <source>
        <dbReference type="ARBA" id="ARBA00022801"/>
    </source>
</evidence>
<dbReference type="PANTHER" id="PTHR20371:SF1">
    <property type="entry name" value="ENOLASE-PHOSPHATASE E1"/>
    <property type="match status" value="1"/>
</dbReference>
<dbReference type="EMBL" id="SRXU01000001">
    <property type="protein sequence ID" value="TGX46231.1"/>
    <property type="molecule type" value="Genomic_DNA"/>
</dbReference>
<proteinExistence type="inferred from homology"/>
<comment type="function">
    <text evidence="4">Bifunctional enzyme that catalyzes the enolization of 2,3-diketo-5-methylthiopentyl-1-phosphate (DK-MTP-1-P) into the intermediate 2-hydroxy-3-keto-5-methylthiopentenyl-1-phosphate (HK-MTPenyl-1-P), which is then dephosphorylated to form the acireductone 1,2-dihydroxy-3-keto-5-methylthiopentene (DHK-MTPene).</text>
</comment>
<dbReference type="SFLD" id="SFLDG01129">
    <property type="entry name" value="C1.5:_HAD__Beta-PGM__Phosphata"/>
    <property type="match status" value="1"/>
</dbReference>
<comment type="similarity">
    <text evidence="4">Belongs to the HAD-like hydrolase superfamily. MasA/MtnC family.</text>
</comment>
<protein>
    <recommendedName>
        <fullName evidence="4">Enolase-phosphatase E1</fullName>
        <ecNumber evidence="4">3.1.3.77</ecNumber>
    </recommendedName>
    <alternativeName>
        <fullName evidence="4">2,3-diketo-5-methylthio-1-phosphopentane phosphatase</fullName>
    </alternativeName>
</protein>
<comment type="caution">
    <text evidence="5">The sequence shown here is derived from an EMBL/GenBank/DDBJ whole genome shotgun (WGS) entry which is preliminary data.</text>
</comment>
<organism evidence="5 6">
    <name type="scientific">Sphingomonas naasensis</name>
    <dbReference type="NCBI Taxonomy" id="1344951"/>
    <lineage>
        <taxon>Bacteria</taxon>
        <taxon>Pseudomonadati</taxon>
        <taxon>Pseudomonadota</taxon>
        <taxon>Alphaproteobacteria</taxon>
        <taxon>Sphingomonadales</taxon>
        <taxon>Sphingomonadaceae</taxon>
        <taxon>Sphingomonas</taxon>
    </lineage>
</organism>
<dbReference type="AlphaFoldDB" id="A0A4S1WS66"/>
<dbReference type="PRINTS" id="PR00413">
    <property type="entry name" value="HADHALOGNASE"/>
</dbReference>
<dbReference type="SUPFAM" id="SSF56784">
    <property type="entry name" value="HAD-like"/>
    <property type="match status" value="1"/>
</dbReference>
<dbReference type="OrthoDB" id="9797416at2"/>
<comment type="pathway">
    <text evidence="4">Amino-acid biosynthesis; L-methionine biosynthesis via salvage pathway; L-methionine from S-methyl-5-thio-alpha-D-ribose 1-phosphate: step 4/6.</text>
</comment>
<dbReference type="InterPro" id="IPR023943">
    <property type="entry name" value="Enolase-ppase_E1"/>
</dbReference>
<comment type="cofactor">
    <cofactor evidence="4">
        <name>Mg(2+)</name>
        <dbReference type="ChEBI" id="CHEBI:18420"/>
    </cofactor>
    <text evidence="4">Binds 1 Mg(2+) ion per subunit.</text>
</comment>